<evidence type="ECO:0000313" key="2">
    <source>
        <dbReference type="EMBL" id="MCG6557206.1"/>
    </source>
</evidence>
<protein>
    <recommendedName>
        <fullName evidence="4">Colicin import membrane protein</fullName>
    </recommendedName>
</protein>
<name>A0ABS9NSL1_9RHOB</name>
<reference evidence="2" key="1">
    <citation type="submission" date="2022-02" db="EMBL/GenBank/DDBJ databases">
        <title>The genome sequence of Ruegeria sp. 1NDH52C.</title>
        <authorList>
            <person name="Du J."/>
        </authorList>
    </citation>
    <scope>NUCLEOTIDE SEQUENCE</scope>
    <source>
        <strain evidence="2">1NDH52C</strain>
    </source>
</reference>
<dbReference type="Gene3D" id="1.10.287.1490">
    <property type="match status" value="1"/>
</dbReference>
<proteinExistence type="predicted"/>
<evidence type="ECO:0000313" key="3">
    <source>
        <dbReference type="Proteomes" id="UP001165279"/>
    </source>
</evidence>
<dbReference type="Proteomes" id="UP001165279">
    <property type="component" value="Unassembled WGS sequence"/>
</dbReference>
<gene>
    <name evidence="2" type="ORF">MB818_03290</name>
</gene>
<dbReference type="RefSeq" id="WP_238903930.1">
    <property type="nucleotide sequence ID" value="NZ_JAKOEM010000001.1"/>
</dbReference>
<comment type="caution">
    <text evidence="2">The sequence shown here is derived from an EMBL/GenBank/DDBJ whole genome shotgun (WGS) entry which is preliminary data.</text>
</comment>
<feature type="coiled-coil region" evidence="1">
    <location>
        <begin position="48"/>
        <end position="241"/>
    </location>
</feature>
<sequence length="293" mass="31411">MSQIEELHSRISVAMERIGAGVEALAMPQEAAPPSESVEADNDLIAALEDERLANAQLQERLKAIKSKYEVEIQALQAEAAAAPMPVEDEGELDRLRADLAEATAKLVAAEAARAELAEAKAALEAEDQSTLLRAEIDALKAELDAVEDVEALKAEIEDLRSQAGNSAVEDELRTEIEALKSELGQSERVSELSSELEMLRAERVSHGAAMSRLDGDLQRLRKANDQLRKALSDLRAANEAGVGEPHLINAAMLAELEALRAQRATDAAEVQAVLSKLGPLLTSANLAEGEDE</sequence>
<keyword evidence="1" id="KW-0175">Coiled coil</keyword>
<dbReference type="EMBL" id="JAKOEM010000001">
    <property type="protein sequence ID" value="MCG6557206.1"/>
    <property type="molecule type" value="Genomic_DNA"/>
</dbReference>
<keyword evidence="3" id="KW-1185">Reference proteome</keyword>
<evidence type="ECO:0000256" key="1">
    <source>
        <dbReference type="SAM" id="Coils"/>
    </source>
</evidence>
<organism evidence="2 3">
    <name type="scientific">Ruegeria alba</name>
    <dbReference type="NCBI Taxonomy" id="2916756"/>
    <lineage>
        <taxon>Bacteria</taxon>
        <taxon>Pseudomonadati</taxon>
        <taxon>Pseudomonadota</taxon>
        <taxon>Alphaproteobacteria</taxon>
        <taxon>Rhodobacterales</taxon>
        <taxon>Roseobacteraceae</taxon>
        <taxon>Ruegeria</taxon>
    </lineage>
</organism>
<accession>A0ABS9NSL1</accession>
<evidence type="ECO:0008006" key="4">
    <source>
        <dbReference type="Google" id="ProtNLM"/>
    </source>
</evidence>